<proteinExistence type="predicted"/>
<reference evidence="1 2" key="1">
    <citation type="submission" date="2017-08" db="EMBL/GenBank/DDBJ databases">
        <title>Aliifodinibius alkalisoli sp. nov., isolated from saline alkaline soil.</title>
        <authorList>
            <person name="Liu D."/>
            <person name="Zhang G."/>
        </authorList>
    </citation>
    <scope>NUCLEOTIDE SEQUENCE [LARGE SCALE GENOMIC DNA]</scope>
    <source>
        <strain evidence="1 2">WN023</strain>
    </source>
</reference>
<comment type="caution">
    <text evidence="1">The sequence shown here is derived from an EMBL/GenBank/DDBJ whole genome shotgun (WGS) entry which is preliminary data.</text>
</comment>
<dbReference type="RefSeq" id="WP_095605558.1">
    <property type="nucleotide sequence ID" value="NZ_NSKE01000003.1"/>
</dbReference>
<keyword evidence="2" id="KW-1185">Reference proteome</keyword>
<dbReference type="InterPro" id="IPR021314">
    <property type="entry name" value="DUF2911"/>
</dbReference>
<sequence length="191" mass="21912">MKLPFYFFREVIPSFLIGLFLLTGCGESQPQEPDRERRKSPIAIAQTTHEPSNTYIKIVYGQPYKNGRQIFGELVPYNEVWRTGANEATELTTTRDVTFADKLLEAGTYALFSIPKENGNWTIILNSKLGQWGAFDYNSAHDVLRVNVPSQYTEKVTEAFTIRFADIQEDSTNIIMEWDQTEVRIPVEFSN</sequence>
<evidence type="ECO:0008006" key="3">
    <source>
        <dbReference type="Google" id="ProtNLM"/>
    </source>
</evidence>
<dbReference type="Proteomes" id="UP000218831">
    <property type="component" value="Unassembled WGS sequence"/>
</dbReference>
<dbReference type="Pfam" id="PF11138">
    <property type="entry name" value="DUF2911"/>
    <property type="match status" value="1"/>
</dbReference>
<gene>
    <name evidence="1" type="ORF">CK503_04255</name>
</gene>
<dbReference type="OrthoDB" id="195456at2"/>
<accession>A0A2A2GD33</accession>
<evidence type="ECO:0000313" key="1">
    <source>
        <dbReference type="EMBL" id="PAU94692.1"/>
    </source>
</evidence>
<name>A0A2A2GD33_9BACT</name>
<organism evidence="1 2">
    <name type="scientific">Fodinibius salipaludis</name>
    <dbReference type="NCBI Taxonomy" id="2032627"/>
    <lineage>
        <taxon>Bacteria</taxon>
        <taxon>Pseudomonadati</taxon>
        <taxon>Balneolota</taxon>
        <taxon>Balneolia</taxon>
        <taxon>Balneolales</taxon>
        <taxon>Balneolaceae</taxon>
        <taxon>Fodinibius</taxon>
    </lineage>
</organism>
<dbReference type="EMBL" id="NSKE01000003">
    <property type="protein sequence ID" value="PAU94692.1"/>
    <property type="molecule type" value="Genomic_DNA"/>
</dbReference>
<dbReference type="AlphaFoldDB" id="A0A2A2GD33"/>
<protein>
    <recommendedName>
        <fullName evidence="3">DUF2911 domain-containing protein</fullName>
    </recommendedName>
</protein>
<evidence type="ECO:0000313" key="2">
    <source>
        <dbReference type="Proteomes" id="UP000218831"/>
    </source>
</evidence>
<dbReference type="PROSITE" id="PS51257">
    <property type="entry name" value="PROKAR_LIPOPROTEIN"/>
    <property type="match status" value="1"/>
</dbReference>